<comment type="caution">
    <text evidence="1">The sequence shown here is derived from an EMBL/GenBank/DDBJ whole genome shotgun (WGS) entry which is preliminary data.</text>
</comment>
<gene>
    <name evidence="1" type="ORF">C0Z18_22910</name>
</gene>
<dbReference type="OrthoDB" id="8388066at2"/>
<accession>A0A2N7VHQ8</accession>
<sequence>MTSLRQSIETYIHAKDGNRPHLMHSAFTVDAELVMQVKTEEISFPSSVKGVGNISAVLVSQFAQRYENIYTLCMGTPPDGESVFRCNWLVCMTEKASGAVRVGFGKYEWVCEDESGKVSELKITIDEMKNLPGELSPLILEWVQTLPYPWCPRDLPARSAPDIPAVQKITEHLAG</sequence>
<evidence type="ECO:0000313" key="2">
    <source>
        <dbReference type="Proteomes" id="UP000235616"/>
    </source>
</evidence>
<dbReference type="RefSeq" id="WP_102647737.1">
    <property type="nucleotide sequence ID" value="NZ_PNYA01000023.1"/>
</dbReference>
<dbReference type="EMBL" id="PNYA01000023">
    <property type="protein sequence ID" value="PMS16690.1"/>
    <property type="molecule type" value="Genomic_DNA"/>
</dbReference>
<evidence type="ECO:0008006" key="3">
    <source>
        <dbReference type="Google" id="ProtNLM"/>
    </source>
</evidence>
<reference evidence="1 2" key="1">
    <citation type="submission" date="2018-01" db="EMBL/GenBank/DDBJ databases">
        <title>Whole genome analyses suggest that Burkholderia sensu lato contains two further novel genera in the rhizoxinica-symbiotica group Mycetohabitans gen. nov., and Trinickia gen. nov.: implications for the evolution of diazotrophy and nodulation in the Burkholderiaceae.</title>
        <authorList>
            <person name="Estrada-de los Santos P."/>
            <person name="Palmer M."/>
            <person name="Chavez-Ramirez B."/>
            <person name="Beukes C."/>
            <person name="Steenkamp E.T."/>
            <person name="Hirsch A.M."/>
            <person name="Manyaka P."/>
            <person name="Maluk M."/>
            <person name="Lafos M."/>
            <person name="Crook M."/>
            <person name="Gross E."/>
            <person name="Simon M.F."/>
            <person name="Bueno dos Reis Junior F."/>
            <person name="Poole P.S."/>
            <person name="Venter S.N."/>
            <person name="James E.K."/>
        </authorList>
    </citation>
    <scope>NUCLEOTIDE SEQUENCE [LARGE SCALE GENOMIC DNA]</scope>
    <source>
        <strain evidence="1 2">GIMN1.004</strain>
    </source>
</reference>
<dbReference type="AlphaFoldDB" id="A0A2N7VHQ8"/>
<dbReference type="Proteomes" id="UP000235616">
    <property type="component" value="Unassembled WGS sequence"/>
</dbReference>
<protein>
    <recommendedName>
        <fullName evidence="3">SnoaL-like domain-containing protein</fullName>
    </recommendedName>
</protein>
<keyword evidence="2" id="KW-1185">Reference proteome</keyword>
<name>A0A2N7VHQ8_9BURK</name>
<proteinExistence type="predicted"/>
<evidence type="ECO:0000313" key="1">
    <source>
        <dbReference type="EMBL" id="PMS16690.1"/>
    </source>
</evidence>
<dbReference type="InterPro" id="IPR032710">
    <property type="entry name" value="NTF2-like_dom_sf"/>
</dbReference>
<organism evidence="1 2">
    <name type="scientific">Trinickia dabaoshanensis</name>
    <dbReference type="NCBI Taxonomy" id="564714"/>
    <lineage>
        <taxon>Bacteria</taxon>
        <taxon>Pseudomonadati</taxon>
        <taxon>Pseudomonadota</taxon>
        <taxon>Betaproteobacteria</taxon>
        <taxon>Burkholderiales</taxon>
        <taxon>Burkholderiaceae</taxon>
        <taxon>Trinickia</taxon>
    </lineage>
</organism>
<dbReference type="SUPFAM" id="SSF54427">
    <property type="entry name" value="NTF2-like"/>
    <property type="match status" value="1"/>
</dbReference>